<evidence type="ECO:0000256" key="1">
    <source>
        <dbReference type="SAM" id="MobiDB-lite"/>
    </source>
</evidence>
<protein>
    <submittedName>
        <fullName evidence="2">Uncharacterized protein</fullName>
    </submittedName>
</protein>
<keyword evidence="3" id="KW-1185">Reference proteome</keyword>
<dbReference type="EMBL" id="CABITT030000006">
    <property type="protein sequence ID" value="VVB08381.1"/>
    <property type="molecule type" value="Genomic_DNA"/>
</dbReference>
<organism evidence="2 3">
    <name type="scientific">Arabis nemorensis</name>
    <dbReference type="NCBI Taxonomy" id="586526"/>
    <lineage>
        <taxon>Eukaryota</taxon>
        <taxon>Viridiplantae</taxon>
        <taxon>Streptophyta</taxon>
        <taxon>Embryophyta</taxon>
        <taxon>Tracheophyta</taxon>
        <taxon>Spermatophyta</taxon>
        <taxon>Magnoliopsida</taxon>
        <taxon>eudicotyledons</taxon>
        <taxon>Gunneridae</taxon>
        <taxon>Pentapetalae</taxon>
        <taxon>rosids</taxon>
        <taxon>malvids</taxon>
        <taxon>Brassicales</taxon>
        <taxon>Brassicaceae</taxon>
        <taxon>Arabideae</taxon>
        <taxon>Arabis</taxon>
    </lineage>
</organism>
<proteinExistence type="predicted"/>
<evidence type="ECO:0000313" key="2">
    <source>
        <dbReference type="EMBL" id="VVB08381.1"/>
    </source>
</evidence>
<accession>A0A565C412</accession>
<feature type="compositionally biased region" description="Basic residues" evidence="1">
    <location>
        <begin position="152"/>
        <end position="162"/>
    </location>
</feature>
<name>A0A565C412_9BRAS</name>
<sequence>MVVSKLVKRRMDAPPGFPPLFPKLSRQDQHMALLYSSHADETERRARIHRVQQSITETVADSSTILTKITHQMDKGKGHVLQYLEDNTLFKRKCLVGDALIVSKPGKDVSPAFDEEVSYTQSMSSKTPFESTGFNLESFNKIPTSIILKARKSVKRRPRHGNKKSEPVLIMSPNKIFNPE</sequence>
<comment type="caution">
    <text evidence="2">The sequence shown here is derived from an EMBL/GenBank/DDBJ whole genome shotgun (WGS) entry which is preliminary data.</text>
</comment>
<dbReference type="Proteomes" id="UP000489600">
    <property type="component" value="Unassembled WGS sequence"/>
</dbReference>
<dbReference type="OrthoDB" id="1083658at2759"/>
<gene>
    <name evidence="2" type="ORF">ANE_LOCUS18825</name>
</gene>
<evidence type="ECO:0000313" key="3">
    <source>
        <dbReference type="Proteomes" id="UP000489600"/>
    </source>
</evidence>
<feature type="region of interest" description="Disordered" evidence="1">
    <location>
        <begin position="152"/>
        <end position="180"/>
    </location>
</feature>
<reference evidence="2" key="1">
    <citation type="submission" date="2019-07" db="EMBL/GenBank/DDBJ databases">
        <authorList>
            <person name="Dittberner H."/>
        </authorList>
    </citation>
    <scope>NUCLEOTIDE SEQUENCE [LARGE SCALE GENOMIC DNA]</scope>
</reference>
<dbReference type="AlphaFoldDB" id="A0A565C412"/>